<evidence type="ECO:0000256" key="3">
    <source>
        <dbReference type="SAM" id="Phobius"/>
    </source>
</evidence>
<accession>A0ABT0ITB9</accession>
<dbReference type="PROSITE" id="PS50887">
    <property type="entry name" value="GGDEF"/>
    <property type="match status" value="1"/>
</dbReference>
<evidence type="ECO:0000256" key="2">
    <source>
        <dbReference type="ARBA" id="ARBA00034247"/>
    </source>
</evidence>
<proteinExistence type="predicted"/>
<dbReference type="RefSeq" id="WP_248683669.1">
    <property type="nucleotide sequence ID" value="NZ_JALPRY010000015.1"/>
</dbReference>
<feature type="transmembrane region" description="Helical" evidence="3">
    <location>
        <begin position="64"/>
        <end position="81"/>
    </location>
</feature>
<dbReference type="EC" id="2.7.7.65" evidence="1"/>
<protein>
    <recommendedName>
        <fullName evidence="1">diguanylate cyclase</fullName>
        <ecNumber evidence="1">2.7.7.65</ecNumber>
    </recommendedName>
</protein>
<dbReference type="SMART" id="SM00267">
    <property type="entry name" value="GGDEF"/>
    <property type="match status" value="1"/>
</dbReference>
<name>A0ABT0ITB9_9HYPH</name>
<evidence type="ECO:0000259" key="4">
    <source>
        <dbReference type="PROSITE" id="PS50887"/>
    </source>
</evidence>
<dbReference type="Proteomes" id="UP001202827">
    <property type="component" value="Unassembled WGS sequence"/>
</dbReference>
<dbReference type="Gene3D" id="3.30.70.270">
    <property type="match status" value="1"/>
</dbReference>
<evidence type="ECO:0000256" key="1">
    <source>
        <dbReference type="ARBA" id="ARBA00012528"/>
    </source>
</evidence>
<dbReference type="PANTHER" id="PTHR45138">
    <property type="entry name" value="REGULATORY COMPONENTS OF SENSORY TRANSDUCTION SYSTEM"/>
    <property type="match status" value="1"/>
</dbReference>
<evidence type="ECO:0000313" key="5">
    <source>
        <dbReference type="EMBL" id="MCK8781099.1"/>
    </source>
</evidence>
<feature type="transmembrane region" description="Helical" evidence="3">
    <location>
        <begin position="35"/>
        <end position="58"/>
    </location>
</feature>
<gene>
    <name evidence="5" type="ORF">M0654_14020</name>
</gene>
<dbReference type="InterPro" id="IPR029787">
    <property type="entry name" value="Nucleotide_cyclase"/>
</dbReference>
<feature type="transmembrane region" description="Helical" evidence="3">
    <location>
        <begin position="152"/>
        <end position="174"/>
    </location>
</feature>
<keyword evidence="6" id="KW-1185">Reference proteome</keyword>
<dbReference type="Pfam" id="PF00990">
    <property type="entry name" value="GGDEF"/>
    <property type="match status" value="1"/>
</dbReference>
<feature type="domain" description="GGDEF" evidence="4">
    <location>
        <begin position="250"/>
        <end position="382"/>
    </location>
</feature>
<reference evidence="5 6" key="1">
    <citation type="submission" date="2022-04" db="EMBL/GenBank/DDBJ databases">
        <title>Rhizobium coralii sp. nov., isolated from coral Turbinaria peltata.</title>
        <authorList>
            <person name="Sun H."/>
        </authorList>
    </citation>
    <scope>NUCLEOTIDE SEQUENCE [LARGE SCALE GENOMIC DNA]</scope>
    <source>
        <strain evidence="5 6">NTR19</strain>
    </source>
</reference>
<dbReference type="CDD" id="cd01949">
    <property type="entry name" value="GGDEF"/>
    <property type="match status" value="1"/>
</dbReference>
<dbReference type="EMBL" id="JALPRY010000015">
    <property type="protein sequence ID" value="MCK8781099.1"/>
    <property type="molecule type" value="Genomic_DNA"/>
</dbReference>
<organism evidence="5 6">
    <name type="scientific">Neorhizobium turbinariae</name>
    <dbReference type="NCBI Taxonomy" id="2937795"/>
    <lineage>
        <taxon>Bacteria</taxon>
        <taxon>Pseudomonadati</taxon>
        <taxon>Pseudomonadota</taxon>
        <taxon>Alphaproteobacteria</taxon>
        <taxon>Hyphomicrobiales</taxon>
        <taxon>Rhizobiaceae</taxon>
        <taxon>Rhizobium/Agrobacterium group</taxon>
        <taxon>Neorhizobium</taxon>
    </lineage>
</organism>
<dbReference type="InterPro" id="IPR043128">
    <property type="entry name" value="Rev_trsase/Diguanyl_cyclase"/>
</dbReference>
<dbReference type="SUPFAM" id="SSF55073">
    <property type="entry name" value="Nucleotide cyclase"/>
    <property type="match status" value="1"/>
</dbReference>
<dbReference type="InterPro" id="IPR000160">
    <property type="entry name" value="GGDEF_dom"/>
</dbReference>
<dbReference type="InterPro" id="IPR050469">
    <property type="entry name" value="Diguanylate_Cyclase"/>
</dbReference>
<comment type="catalytic activity">
    <reaction evidence="2">
        <text>2 GTP = 3',3'-c-di-GMP + 2 diphosphate</text>
        <dbReference type="Rhea" id="RHEA:24898"/>
        <dbReference type="ChEBI" id="CHEBI:33019"/>
        <dbReference type="ChEBI" id="CHEBI:37565"/>
        <dbReference type="ChEBI" id="CHEBI:58805"/>
        <dbReference type="EC" id="2.7.7.65"/>
    </reaction>
</comment>
<feature type="transmembrane region" description="Helical" evidence="3">
    <location>
        <begin position="122"/>
        <end position="140"/>
    </location>
</feature>
<sequence length="398" mass="42592">MSSAVLFLVVNFVIATCFSAVFAVISVYSRWRRVAMSFAIGLGVASLTMLFEFGVAYAADARPWSAGVYATVLAGIVFLWAGIEELYRKPVSVWHGVLVFVAGMAIYFITQNIPRGTWLYPVLYQGSYAAVVFAGTYTVFRSSRREPLDRALGFALLVGALHFLAKAGLAVALGSGDSPKDYISTHYAIASQSITAIIIVAVGLLLLAILTVDLMAEERGKAERDSLSGLRNRRGFEKDVQVAMLGPVRGPHSVILCDLDHFKSINDTYGHHAGDAVIIAFGSLLNREAPAGAILGRIGGEEFAIFLPNTELSAAVAVAERLRSGIRAMDVPGMPQGFVVSASFGVSTFSGDKGFEDAVRNADAALYDAKRAGRNRVQTFQPARVAVAGKWGGLSIVR</sequence>
<dbReference type="PANTHER" id="PTHR45138:SF9">
    <property type="entry name" value="DIGUANYLATE CYCLASE DGCM-RELATED"/>
    <property type="match status" value="1"/>
</dbReference>
<comment type="caution">
    <text evidence="5">The sequence shown here is derived from an EMBL/GenBank/DDBJ whole genome shotgun (WGS) entry which is preliminary data.</text>
</comment>
<dbReference type="NCBIfam" id="TIGR00254">
    <property type="entry name" value="GGDEF"/>
    <property type="match status" value="1"/>
</dbReference>
<keyword evidence="3" id="KW-0472">Membrane</keyword>
<feature type="transmembrane region" description="Helical" evidence="3">
    <location>
        <begin position="6"/>
        <end position="28"/>
    </location>
</feature>
<feature type="transmembrane region" description="Helical" evidence="3">
    <location>
        <begin position="194"/>
        <end position="216"/>
    </location>
</feature>
<keyword evidence="3" id="KW-0812">Transmembrane</keyword>
<feature type="transmembrane region" description="Helical" evidence="3">
    <location>
        <begin position="93"/>
        <end position="110"/>
    </location>
</feature>
<evidence type="ECO:0000313" key="6">
    <source>
        <dbReference type="Proteomes" id="UP001202827"/>
    </source>
</evidence>
<keyword evidence="3" id="KW-1133">Transmembrane helix</keyword>